<dbReference type="Pfam" id="PF00307">
    <property type="entry name" value="CH"/>
    <property type="match status" value="2"/>
</dbReference>
<evidence type="ECO:0000256" key="6">
    <source>
        <dbReference type="ARBA" id="ARBA00022553"/>
    </source>
</evidence>
<dbReference type="FunFam" id="1.20.58.60:FF:000007">
    <property type="entry name" value="Spectrin alpha chain non-erythrocytic 1"/>
    <property type="match status" value="2"/>
</dbReference>
<evidence type="ECO:0000256" key="7">
    <source>
        <dbReference type="ARBA" id="ARBA00022658"/>
    </source>
</evidence>
<comment type="similarity">
    <text evidence="2">Belongs to the spectrin family.</text>
</comment>
<dbReference type="FunFam" id="1.20.58.60:FF:000019">
    <property type="entry name" value="Spectrin beta chain"/>
    <property type="match status" value="1"/>
</dbReference>
<dbReference type="Gene3D" id="1.20.58.60">
    <property type="match status" value="23"/>
</dbReference>
<evidence type="ECO:0000256" key="10">
    <source>
        <dbReference type="ARBA" id="ARBA00023203"/>
    </source>
</evidence>
<dbReference type="GO" id="GO:0016020">
    <property type="term" value="C:membrane"/>
    <property type="evidence" value="ECO:0007669"/>
    <property type="project" value="UniProtKB-ARBA"/>
</dbReference>
<feature type="domain" description="Calponin-homology (CH)" evidence="17">
    <location>
        <begin position="77"/>
        <end position="180"/>
    </location>
</feature>
<keyword evidence="7" id="KW-0344">Guanine-nucleotide releasing factor</keyword>
<dbReference type="FunFam" id="2.30.29.30:FF:000024">
    <property type="entry name" value="Spectrin beta chain"/>
    <property type="match status" value="1"/>
</dbReference>
<dbReference type="PROSITE" id="PS00019">
    <property type="entry name" value="ACTININ_1"/>
    <property type="match status" value="1"/>
</dbReference>
<dbReference type="FunFam" id="1.20.58.60:FF:000145">
    <property type="entry name" value="Spectrin beta chain, non-erythrocytic"/>
    <property type="match status" value="1"/>
</dbReference>
<keyword evidence="9" id="KW-0677">Repeat</keyword>
<comment type="caution">
    <text evidence="18">The sequence shown here is derived from an EMBL/GenBank/DDBJ whole genome shotgun (WGS) entry which is preliminary data.</text>
</comment>
<keyword evidence="8" id="KW-0493">Microtubule</keyword>
<dbReference type="FunFam" id="2.30.30.40:FF:000279">
    <property type="entry name" value="Spectrin beta chain, non-erythrocytic"/>
    <property type="match status" value="1"/>
</dbReference>
<feature type="region of interest" description="Disordered" evidence="14">
    <location>
        <begin position="3745"/>
        <end position="3770"/>
    </location>
</feature>
<dbReference type="InterPro" id="IPR001849">
    <property type="entry name" value="PH_domain"/>
</dbReference>
<feature type="domain" description="Calponin-homology (CH)" evidence="17">
    <location>
        <begin position="198"/>
        <end position="303"/>
    </location>
</feature>
<evidence type="ECO:0000313" key="19">
    <source>
        <dbReference type="Proteomes" id="UP000494165"/>
    </source>
</evidence>
<dbReference type="SMART" id="SM00150">
    <property type="entry name" value="SPEC"/>
    <property type="match status" value="30"/>
</dbReference>
<dbReference type="SUPFAM" id="SSF47576">
    <property type="entry name" value="Calponin-homology domain, CH-domain"/>
    <property type="match status" value="1"/>
</dbReference>
<feature type="domain" description="PH" evidence="16">
    <location>
        <begin position="3770"/>
        <end position="3878"/>
    </location>
</feature>
<comment type="subcellular location">
    <subcellularLocation>
        <location evidence="1">Cytoplasm</location>
        <location evidence="1">Cytoskeleton</location>
    </subcellularLocation>
</comment>
<dbReference type="InterPro" id="IPR002017">
    <property type="entry name" value="Spectrin_repeat"/>
</dbReference>
<reference evidence="18 19" key="1">
    <citation type="submission" date="2020-04" db="EMBL/GenBank/DDBJ databases">
        <authorList>
            <person name="Alioto T."/>
            <person name="Alioto T."/>
            <person name="Gomez Garrido J."/>
        </authorList>
    </citation>
    <scope>NUCLEOTIDE SEQUENCE [LARGE SCALE GENOMIC DNA]</scope>
</reference>
<feature type="coiled-coil region" evidence="13">
    <location>
        <begin position="2336"/>
        <end position="2363"/>
    </location>
</feature>
<dbReference type="SUPFAM" id="SSF50044">
    <property type="entry name" value="SH3-domain"/>
    <property type="match status" value="1"/>
</dbReference>
<dbReference type="EMBL" id="CADEPI010000057">
    <property type="protein sequence ID" value="CAB3370996.1"/>
    <property type="molecule type" value="Genomic_DNA"/>
</dbReference>
<dbReference type="InterPro" id="IPR001452">
    <property type="entry name" value="SH3_domain"/>
</dbReference>
<dbReference type="SUPFAM" id="SSF46966">
    <property type="entry name" value="Spectrin repeat"/>
    <property type="match status" value="24"/>
</dbReference>
<feature type="region of interest" description="Disordered" evidence="14">
    <location>
        <begin position="3634"/>
        <end position="3708"/>
    </location>
</feature>
<dbReference type="Pfam" id="PF00435">
    <property type="entry name" value="Spectrin"/>
    <property type="match status" value="29"/>
</dbReference>
<feature type="coiled-coil region" evidence="13">
    <location>
        <begin position="2114"/>
        <end position="2173"/>
    </location>
</feature>
<dbReference type="PANTHER" id="PTHR11915">
    <property type="entry name" value="SPECTRIN/FILAMIN RELATED CYTOSKELETAL PROTEIN"/>
    <property type="match status" value="1"/>
</dbReference>
<evidence type="ECO:0000256" key="4">
    <source>
        <dbReference type="ARBA" id="ARBA00022467"/>
    </source>
</evidence>
<feature type="compositionally biased region" description="Low complexity" evidence="14">
    <location>
        <begin position="3699"/>
        <end position="3708"/>
    </location>
</feature>
<dbReference type="SMART" id="SM00326">
    <property type="entry name" value="SH3"/>
    <property type="match status" value="1"/>
</dbReference>
<evidence type="ECO:0000313" key="18">
    <source>
        <dbReference type="EMBL" id="CAB3370996.1"/>
    </source>
</evidence>
<feature type="compositionally biased region" description="Basic and acidic residues" evidence="14">
    <location>
        <begin position="3634"/>
        <end position="3685"/>
    </location>
</feature>
<feature type="domain" description="SH3" evidence="15">
    <location>
        <begin position="885"/>
        <end position="942"/>
    </location>
</feature>
<dbReference type="CDD" id="cd00176">
    <property type="entry name" value="SPEC"/>
    <property type="match status" value="18"/>
</dbReference>
<dbReference type="Gene3D" id="2.30.29.30">
    <property type="entry name" value="Pleckstrin-homology domain (PH domain)/Phosphotyrosine-binding domain (PTB)"/>
    <property type="match status" value="1"/>
</dbReference>
<dbReference type="InterPro" id="IPR011993">
    <property type="entry name" value="PH-like_dom_sf"/>
</dbReference>
<dbReference type="PROSITE" id="PS00020">
    <property type="entry name" value="ACTININ_2"/>
    <property type="match status" value="1"/>
</dbReference>
<dbReference type="InterPro" id="IPR036872">
    <property type="entry name" value="CH_dom_sf"/>
</dbReference>
<dbReference type="OrthoDB" id="9942256at2759"/>
<feature type="coiled-coil region" evidence="13">
    <location>
        <begin position="2014"/>
        <end position="2041"/>
    </location>
</feature>
<keyword evidence="4" id="KW-0117">Actin capping</keyword>
<organism evidence="18 19">
    <name type="scientific">Cloeon dipterum</name>
    <dbReference type="NCBI Taxonomy" id="197152"/>
    <lineage>
        <taxon>Eukaryota</taxon>
        <taxon>Metazoa</taxon>
        <taxon>Ecdysozoa</taxon>
        <taxon>Arthropoda</taxon>
        <taxon>Hexapoda</taxon>
        <taxon>Insecta</taxon>
        <taxon>Pterygota</taxon>
        <taxon>Palaeoptera</taxon>
        <taxon>Ephemeroptera</taxon>
        <taxon>Pisciforma</taxon>
        <taxon>Baetidae</taxon>
        <taxon>Cloeon</taxon>
    </lineage>
</organism>
<feature type="compositionally biased region" description="Polar residues" evidence="14">
    <location>
        <begin position="3902"/>
        <end position="3915"/>
    </location>
</feature>
<evidence type="ECO:0000256" key="14">
    <source>
        <dbReference type="SAM" id="MobiDB-lite"/>
    </source>
</evidence>
<feature type="coiled-coil region" evidence="13">
    <location>
        <begin position="54"/>
        <end position="81"/>
    </location>
</feature>
<dbReference type="CDD" id="cd21194">
    <property type="entry name" value="CH_beta_spectrin_rpt2"/>
    <property type="match status" value="1"/>
</dbReference>
<dbReference type="GO" id="GO:0005543">
    <property type="term" value="F:phospholipid binding"/>
    <property type="evidence" value="ECO:0007669"/>
    <property type="project" value="InterPro"/>
</dbReference>
<keyword evidence="10" id="KW-0009">Actin-binding</keyword>
<protein>
    <recommendedName>
        <fullName evidence="20">Spectrin beta chain</fullName>
    </recommendedName>
</protein>
<feature type="coiled-coil region" evidence="13">
    <location>
        <begin position="800"/>
        <end position="827"/>
    </location>
</feature>
<dbReference type="InterPro" id="IPR001715">
    <property type="entry name" value="CH_dom"/>
</dbReference>
<evidence type="ECO:0000256" key="3">
    <source>
        <dbReference type="ARBA" id="ARBA00022443"/>
    </source>
</evidence>
<dbReference type="Proteomes" id="UP000494165">
    <property type="component" value="Unassembled WGS sequence"/>
</dbReference>
<dbReference type="InterPro" id="IPR001589">
    <property type="entry name" value="Actinin_actin-bd_CS"/>
</dbReference>
<feature type="compositionally biased region" description="Pro residues" evidence="14">
    <location>
        <begin position="3945"/>
        <end position="3954"/>
    </location>
</feature>
<keyword evidence="13" id="KW-0175">Coiled coil</keyword>
<proteinExistence type="inferred from homology"/>
<dbReference type="GO" id="GO:0005085">
    <property type="term" value="F:guanyl-nucleotide exchange factor activity"/>
    <property type="evidence" value="ECO:0007669"/>
    <property type="project" value="UniProtKB-KW"/>
</dbReference>
<evidence type="ECO:0000256" key="13">
    <source>
        <dbReference type="SAM" id="Coils"/>
    </source>
</evidence>
<name>A0A8S1CNS5_9INSE</name>
<dbReference type="FunFam" id="1.20.58.60:FF:000152">
    <property type="entry name" value="Spectrin, beta, non-erythrocytic 5"/>
    <property type="match status" value="1"/>
</dbReference>
<evidence type="ECO:0000259" key="15">
    <source>
        <dbReference type="PROSITE" id="PS50002"/>
    </source>
</evidence>
<dbReference type="CDD" id="cd21193">
    <property type="entry name" value="CH_beta_spectrin_rpt1"/>
    <property type="match status" value="1"/>
</dbReference>
<dbReference type="Gene3D" id="2.30.30.40">
    <property type="entry name" value="SH3 Domains"/>
    <property type="match status" value="1"/>
</dbReference>
<accession>A0A8S1CNS5</accession>
<dbReference type="FunFam" id="1.10.418.10:FF:000001">
    <property type="entry name" value="Actinin alpha 1"/>
    <property type="match status" value="1"/>
</dbReference>
<feature type="coiled-coil region" evidence="13">
    <location>
        <begin position="3385"/>
        <end position="3444"/>
    </location>
</feature>
<evidence type="ECO:0000259" key="16">
    <source>
        <dbReference type="PROSITE" id="PS50003"/>
    </source>
</evidence>
<evidence type="ECO:0000256" key="9">
    <source>
        <dbReference type="ARBA" id="ARBA00022737"/>
    </source>
</evidence>
<dbReference type="PROSITE" id="PS50002">
    <property type="entry name" value="SH3"/>
    <property type="match status" value="1"/>
</dbReference>
<dbReference type="GO" id="GO:0003779">
    <property type="term" value="F:actin binding"/>
    <property type="evidence" value="ECO:0007669"/>
    <property type="project" value="UniProtKB-KW"/>
</dbReference>
<gene>
    <name evidence="18" type="ORF">CLODIP_2_CD08355</name>
</gene>
<sequence>MPLFVCQGSANNLKPDYKSSESADRLRLRQTYQKHGHLVGRPDVIDILDSEEAMTQREDALKFETARIKALQEERLHIQKKTFTKWINSFLSKARMEVEELFTDLSDGKRLLKLLEIISGERLGKPNNGRMRVHKIENVNKSLAFLHTKVRLESIGAEDIVDGNPRLILGLIWTIILRFQIQEIEIEVEEDNESSEKRSAKDALLLWCQRKTSGYPGVNIQDFSNSWRSGLGFNALIHSHRPDLIDFNKLSAGRHIDNLNYAFDVAQNELGVPRLLDAEDIDTHRPDEKSILTYVASYYHTFARMKTEMKSGKRIANILGQVLDSEKRKARYELLSSNLLDWIRTQIAELNDHSFPNSLEGVQSLMLAFKQYRTLEKPMKYQELNEIEMLHFHINTQLKSLQQPLFVPLDGQLIQDLQRAWENLEKAENRRETALRTELQRQERLEQLAYKFERKRILRDGYLKEMIQVLSDPRYGSNLAHIDATVKKHEAISADIHAREERFNDLTNMAEELVKEKYHGCEQIVEKEQEVMKRWKALLDLLDKHKTSLATMSWLMSTLREIDTLIGTIDELAASFQSNDVGNHLIAVEDLLQIHALSELQVNSIGEAQRKLHRQSQNFLSSGHKEAPVLQKQLKQFDTAYTRLQEQMAQRRTRLEDARTFFQFIQDHEEEEGWIIEKGRICQAEVTAKDLRAVLSLQQKHKALQAELKARRPKSEQLVSAGKRLVADKHPMSSEIVSRTEALHELWSNLEQLAALKSAKLEDAAKAYQFYADANEAESWLKERQALVESRDLGQDEPSAQALLQRHKDLEGELSSYQGDVDTLNAQADALLSAGITKLELLMPSEMEPEKIVEEWSQEVRTVPQEVWVEEEIEKVEPKTIIEQRSVPQVKALYPFSGQGMSMVKGELMFLLEKTNSDWWHVRRAGGQDGFVPANYVQEVEPKVIQVQVRRPEKVKVKQKVKKIQMVQQTVPVRKQVKQPPRPKRRSSVEDAGVEKRQKKINDTYDNLKEQAKRRRTLLEDAIRLYGFYRECDSFEKWMKDCEKMLKSEEPSDNVDAARRQYEKFLTDMSASGRRLEDIDKAVKEFAAQGHNSLAEIKARQRQIHSLWDHLNKLRAEREKSLEGASSVELFRRTCEEAKDWMVEKMTQLDSDELGPDLKTVQALQRRHGNLERELAPVQDKVERVNLLAASVKNNYPNEKDNVNAKQKEIQNLWEKVKTKALERRTRLEDAVGQQIFINSSKSLLGWLSGTKEKLKAEEPAKDVQTAQNLIKEHKDIMDDIQAHKDEFVDVCKLGRQLMARPNSERALIQDYIARLNEGLSGVQDDWAAKQTRLEQGLALAQFNREADQIDANTKSHEEFLKFPQLGGNIDDVEALLRQHEDFENKLTAQEERLKNFVTSADKLVDGNHYDKDYIKNRKDEVIARRAKVKQLANERREALLASRRFQQFSGDADELRGWLKDKLKTATDENFRELANLERKLQKHEAFERELRSNHNRIRDLKKTGDALISEKNYRSADVKDVLSELNQKWDELTKISADKGRKLRQAAAQHSYNRTLEDAKTHLDKIESSLCSQELGTDLRSCKELLKKHQAVETEISQWEGKLAEVSNLGQEMAHEGHFDADNILKASKKCANRLEALKDPAKKRRQELEESLKYHKFKFELDAERQWIQEHLASANAQPSVGSLYEAQSAHKKHAKLTAEVSGHGPHIEKTLASGAVLSQQPHPEAAKVGELCAELSSLWEKLNEQTVKRGRELDLALKAQQYLFEAQEVENWLSEKADMLGSTDFGRDRDATTKLLTKHKALELQLDSYDGIINEMSRTAGAMVSANHPDSKILKERQAALTRQLQLLMKQARARQSKLVESLCVHEYFAESAEFEQYVRDNEQNALSEDYGSDYEHLLLLQARFDDFRHRIQGGAERFKFCEELARKLKLAEGPVATDVENKQTQLSDAWSRLLSLIETREQKLAAAGEIHRFHRDVAEALARIQEKSAAIPEDKGKDLNSVLALIRRHEGFENDLVALEAQLQVLVEDAARLTALYPGSNAKHISDQQAIVIESWNDLQNQSLARREELGAACDLQRFLTQARSLMGWSTGLRATLLAEERVSDAAGAQSLKAQHEAIKSEIEAREENFRAIVETGEALAQGGHSQAQEIQDRLQALLEERQKLHTAWQQKKVYLDQLIDLHFFLRDAKQLETLSSAQEVALQSPETDGSVEEVSSAAKKHEAFEKLLAAQEDKFASLNDHCQKLTAQNHFDSENIGSRLKIVLAKREKVKDLSADKKLRLQEALLHAQFVRDANEAETWIAEKMKALETQANLTQVPDLETKIKRLQKHQAFQSELKQHQTQINSITNNANTLMQRKHKHARDVRAQLDGLLSKWKALLQEAANQGRGLEEAQDILEFNLQSDKIEAWIRDKELLVSAQDTGRDYEHCASLQRRLDDVDSDMKMDDERLKNVSQLADKIVAQGASQTTPIKQRKDQLIAKWKGLQGALGQFRSRLSDALEVHALARDVADTVARINEKSALLSLSSSTADTASLQATELRKRKHQALLRDVSAIEAKKKEHESEGRRLSNKFPEHAGTVRTHLSTLESAWEELQSKLSESQSQLEAALTKHQFHSQLRDLEAWAAHMAKDFDTDELPQNTATAENLLQQHNDRKAEIDGRQEAFRSLREFGQKLGIDEELPHIEEVRLSLSSAWEARRLRLQEALQLQKFKEMAEHAESWLASKEAFLAYDDLGDSLASVEALLRKHEAFEKTLIAQVAKVSELEKLARDMSTASHFDSDAVQQRVQTVCKRREKLCEAAALRKKRLLESKDLQMFLRSLYEVDSWLNQKLQVAGDGNYLDQVNLTSKIQRHQAFEAELAANKDGLASVSREGEALVAQGHFASMEIQSQLAELDAKWRRLLAESELKRTRLREAYQALLFGRSLGELETWLEDFEVQLQSEDHGSDLSAVNALVRKHAALTQDYWAKSNDLAELKANPQHAALLRDSHVAENLTGRVEALNSRFTTLQDSLQIRKENLDDSQSLHQLLRDIDEQIVWLNEKTPLASSEELGSSLDEVKALQRKHQALDAEVAFREQLIRGMASRGQSLVKGGHFATPQIEKAVSILQDGLNQLKDAASLRKLRLQDALEAQMFYSRASEVEQWVKEKLPLATSADLGKDEDAVDSNLKKLEALLRDIHEYTDSVNNLDKLGVALLERNHFDEDNIKLRTQQIQNKFEDLRNKSVQRQKLLESAKVAHQFLREANDLEEFLNEQMQIAASEEYGNDIEHVELLIQKFESFLSNLHAEEARVASLNNAAKKGLSKSANNADRAKVEAKLDEVLTLYQDLKELAAARQEALAGAKQVHIFDRTADETIAWAQEKTSAMYAEGYGHDLESIQALVRKHQGYERDMEALKSQVDTVNTEASRLSALFPDAKEHIDAKKEELNDAFIELQTEAKLRCEKLQQAEKLQAYFDEYRDLMAWINEMMAKITSPDLANDVPGAELLISRHEEYQQEMGSRNEAFADFIDTGNKLIEQGHFLSSEIRERLSVLESRRKLLTETWARRKYIYDQNLDTQIFKRDAEVCESWLNAREPVLNDPDLGESIPEVEELIRKHEDFEKTVEAQEEKFNALRRITLLEQEFTKQKEAEEEAKKAEKERAEKERQESRKRAEIQKITEQRRKEDDRRRAQEMRNGQDHYPPVINEPSQESSGFGLSKSGSFTQLFNQRRATDIKRAESMKVEKKATPVRRVPSFTTRRRTQSFRRPGAVDSPGPGPENLPPVEIRGILDRKHELMSGGKRAAIRSWKSFYTVLCGQLLCFFKDLDDFVQSKAAASPIIIYKAKCDKAEDYTKKKHVFRLSGADGSEYLFLASTQSEMEDWINKINFHAELPPNLQLLSYEESGKSPGGRRMSVDSQQSAATTGDASSSEDEVDHHHLQQSSSNNLHPPSHRLQPPSEKPPVPPRGPSTQRSSGEWSQRSTLPASYRPDGSYAPEPSPRSSLNSSHDDVWLRKEEGAFAPPLPSSLPPPPASRQPYQAAYNVYGNLPQGRPTSVPAFPPNLNIPGQSSSRTSVSEYPPSENGDSSGKKSEKKQNVLSSLFRKKKATHL</sequence>
<dbReference type="Pfam" id="PF14604">
    <property type="entry name" value="SH3_9"/>
    <property type="match status" value="1"/>
</dbReference>
<dbReference type="SMART" id="SM00033">
    <property type="entry name" value="CH"/>
    <property type="match status" value="2"/>
</dbReference>
<dbReference type="SUPFAM" id="SSF50729">
    <property type="entry name" value="PH domain-like"/>
    <property type="match status" value="1"/>
</dbReference>
<feature type="compositionally biased region" description="Polar residues" evidence="14">
    <location>
        <begin position="3955"/>
        <end position="3971"/>
    </location>
</feature>
<feature type="region of interest" description="Disordered" evidence="14">
    <location>
        <begin position="3887"/>
        <end position="4096"/>
    </location>
</feature>
<dbReference type="InterPro" id="IPR001605">
    <property type="entry name" value="PH_dom-spectrin-type"/>
</dbReference>
<evidence type="ECO:0000256" key="5">
    <source>
        <dbReference type="ARBA" id="ARBA00022490"/>
    </source>
</evidence>
<feature type="compositionally biased region" description="Polar residues" evidence="14">
    <location>
        <begin position="4051"/>
        <end position="4062"/>
    </location>
</feature>
<evidence type="ECO:0000256" key="12">
    <source>
        <dbReference type="PROSITE-ProRule" id="PRU00192"/>
    </source>
</evidence>
<evidence type="ECO:0000256" key="11">
    <source>
        <dbReference type="ARBA" id="ARBA00023212"/>
    </source>
</evidence>
<keyword evidence="6" id="KW-0597">Phosphoprotein</keyword>
<evidence type="ECO:0000256" key="8">
    <source>
        <dbReference type="ARBA" id="ARBA00022701"/>
    </source>
</evidence>
<feature type="region of interest" description="Disordered" evidence="14">
    <location>
        <begin position="974"/>
        <end position="1001"/>
    </location>
</feature>
<feature type="coiled-coil region" evidence="13">
    <location>
        <begin position="2551"/>
        <end position="2610"/>
    </location>
</feature>
<dbReference type="InterPro" id="IPR036028">
    <property type="entry name" value="SH3-like_dom_sf"/>
</dbReference>
<dbReference type="CDD" id="cd10571">
    <property type="entry name" value="PH_beta_spectrin"/>
    <property type="match status" value="1"/>
</dbReference>
<dbReference type="FunFam" id="1.20.58.60:FF:000013">
    <property type="entry name" value="Spectrin alpha chain, non-erythrocytic 1"/>
    <property type="match status" value="1"/>
</dbReference>
<dbReference type="Pfam" id="PF15410">
    <property type="entry name" value="PH_9"/>
    <property type="match status" value="1"/>
</dbReference>
<feature type="compositionally biased region" description="Basic and acidic residues" evidence="14">
    <location>
        <begin position="3993"/>
        <end position="4004"/>
    </location>
</feature>
<keyword evidence="5" id="KW-0963">Cytoplasm</keyword>
<dbReference type="InterPro" id="IPR018159">
    <property type="entry name" value="Spectrin/alpha-actinin"/>
</dbReference>
<dbReference type="PRINTS" id="PR00683">
    <property type="entry name" value="SPECTRINPH"/>
</dbReference>
<dbReference type="InterPro" id="IPR041681">
    <property type="entry name" value="PH_9"/>
</dbReference>
<dbReference type="FunFam" id="1.10.418.10:FF:000043">
    <property type="entry name" value="Spectrin beta chain, non-erythrocytic"/>
    <property type="match status" value="1"/>
</dbReference>
<dbReference type="GO" id="GO:0005874">
    <property type="term" value="C:microtubule"/>
    <property type="evidence" value="ECO:0007669"/>
    <property type="project" value="UniProtKB-KW"/>
</dbReference>
<dbReference type="SMART" id="SM00233">
    <property type="entry name" value="PH"/>
    <property type="match status" value="1"/>
</dbReference>
<dbReference type="PROSITE" id="PS50003">
    <property type="entry name" value="PH_DOMAIN"/>
    <property type="match status" value="1"/>
</dbReference>
<feature type="coiled-coil region" evidence="13">
    <location>
        <begin position="1461"/>
        <end position="1505"/>
    </location>
</feature>
<feature type="compositionally biased region" description="Pro residues" evidence="14">
    <location>
        <begin position="4008"/>
        <end position="4020"/>
    </location>
</feature>
<dbReference type="GO" id="GO:0005737">
    <property type="term" value="C:cytoplasm"/>
    <property type="evidence" value="ECO:0007669"/>
    <property type="project" value="UniProtKB-ARBA"/>
</dbReference>
<evidence type="ECO:0008006" key="20">
    <source>
        <dbReference type="Google" id="ProtNLM"/>
    </source>
</evidence>
<dbReference type="PROSITE" id="PS50021">
    <property type="entry name" value="CH"/>
    <property type="match status" value="2"/>
</dbReference>
<dbReference type="Gene3D" id="1.10.418.10">
    <property type="entry name" value="Calponin-like domain"/>
    <property type="match status" value="2"/>
</dbReference>
<keyword evidence="11" id="KW-0206">Cytoskeleton</keyword>
<dbReference type="GO" id="GO:0051693">
    <property type="term" value="P:actin filament capping"/>
    <property type="evidence" value="ECO:0007669"/>
    <property type="project" value="UniProtKB-KW"/>
</dbReference>
<feature type="compositionally biased region" description="Basic residues" evidence="14">
    <location>
        <begin position="975"/>
        <end position="986"/>
    </location>
</feature>
<evidence type="ECO:0000256" key="2">
    <source>
        <dbReference type="ARBA" id="ARBA00006826"/>
    </source>
</evidence>
<dbReference type="FunFam" id="1.20.58.60:FF:000011">
    <property type="entry name" value="Spectrin beta chain"/>
    <property type="match status" value="1"/>
</dbReference>
<feature type="compositionally biased region" description="Basic and acidic residues" evidence="14">
    <location>
        <begin position="987"/>
        <end position="1001"/>
    </location>
</feature>
<keyword evidence="3 12" id="KW-0728">SH3 domain</keyword>
<evidence type="ECO:0000259" key="17">
    <source>
        <dbReference type="PROSITE" id="PS50021"/>
    </source>
</evidence>
<evidence type="ECO:0000256" key="1">
    <source>
        <dbReference type="ARBA" id="ARBA00004245"/>
    </source>
</evidence>
<keyword evidence="19" id="KW-1185">Reference proteome</keyword>